<evidence type="ECO:0000313" key="2">
    <source>
        <dbReference type="EMBL" id="TCC38880.1"/>
    </source>
</evidence>
<dbReference type="RefSeq" id="WP_131497387.1">
    <property type="nucleotide sequence ID" value="NZ_SJKC01000002.1"/>
</dbReference>
<sequence>MIEITHTPAEGTVAWGVRKEDGPAEILRAANWTWSRHLDAWHLPGSRYQAVKTSRVDATVAELEAAGFAVSVRIDEAIDAERTNGWHSLQWVARQIARLQANLTKIDRQLEHLLPAIGGGREGSVGSDLWAIRLLSRRIKIGEQLRHWHEIIDVTSGQIPGITREGSYVRIAVHGRELDRGNHRPAIAEVEQKDADRAPYDTTGHSPADDPDGPRP</sequence>
<feature type="compositionally biased region" description="Basic and acidic residues" evidence="1">
    <location>
        <begin position="190"/>
        <end position="199"/>
    </location>
</feature>
<reference evidence="2 3" key="1">
    <citation type="submission" date="2019-02" db="EMBL/GenBank/DDBJ databases">
        <title>Kribbella capetownensis sp. nov. and Kribbella speibonae sp. nov., isolated from soil.</title>
        <authorList>
            <person name="Curtis S.M."/>
            <person name="Norton I."/>
            <person name="Everest G.J."/>
            <person name="Meyers P.R."/>
        </authorList>
    </citation>
    <scope>NUCLEOTIDE SEQUENCE [LARGE SCALE GENOMIC DNA]</scope>
    <source>
        <strain evidence="2 3">YM55</strain>
    </source>
</reference>
<proteinExistence type="predicted"/>
<feature type="region of interest" description="Disordered" evidence="1">
    <location>
        <begin position="180"/>
        <end position="216"/>
    </location>
</feature>
<evidence type="ECO:0000313" key="3">
    <source>
        <dbReference type="Proteomes" id="UP000294225"/>
    </source>
</evidence>
<accession>A0A4R0J0N3</accession>
<comment type="caution">
    <text evidence="2">The sequence shown here is derived from an EMBL/GenBank/DDBJ whole genome shotgun (WGS) entry which is preliminary data.</text>
</comment>
<dbReference type="AlphaFoldDB" id="A0A4R0J0N3"/>
<dbReference type="EMBL" id="SJKC01000002">
    <property type="protein sequence ID" value="TCC38880.1"/>
    <property type="molecule type" value="Genomic_DNA"/>
</dbReference>
<name>A0A4R0J0N3_9ACTN</name>
<protein>
    <submittedName>
        <fullName evidence="2">Uncharacterized protein</fullName>
    </submittedName>
</protein>
<organism evidence="2 3">
    <name type="scientific">Kribbella speibonae</name>
    <dbReference type="NCBI Taxonomy" id="1572660"/>
    <lineage>
        <taxon>Bacteria</taxon>
        <taxon>Bacillati</taxon>
        <taxon>Actinomycetota</taxon>
        <taxon>Actinomycetes</taxon>
        <taxon>Propionibacteriales</taxon>
        <taxon>Kribbellaceae</taxon>
        <taxon>Kribbella</taxon>
    </lineage>
</organism>
<evidence type="ECO:0000256" key="1">
    <source>
        <dbReference type="SAM" id="MobiDB-lite"/>
    </source>
</evidence>
<gene>
    <name evidence="2" type="ORF">E0H92_21170</name>
</gene>
<dbReference type="Proteomes" id="UP000294225">
    <property type="component" value="Unassembled WGS sequence"/>
</dbReference>